<sequence length="312" mass="34413">MKLLVLLTLSLGILATALAAPPPALQAIAIINNAHTSNTTLIPPSNTPSQAHAHGLQNNKPTSTTTQITQITQTSRPGDPEPIFILPFHVSLSQSCPPNNNATKLEETRVTAIYTNGDHTYVYPNPAHGPVKHGVAGYPDFTLGPFDAQEGVLRFGYENGGWACEWGDDETWRVCGECRTKLWSGGCAGGGVRVSLNFLFLFLLVVDAFFGDVGSRVLLMLTFVFYNRRRRWIVRLFWGGRVSLRVLLLILRHKHVVCARYVATQSEGTNPCYDTYIAVSLGSIQRKLGKNGRFRHLPSWLRLQNEGLGTMV</sequence>
<keyword evidence="2" id="KW-0472">Membrane</keyword>
<evidence type="ECO:0000256" key="3">
    <source>
        <dbReference type="SAM" id="SignalP"/>
    </source>
</evidence>
<dbReference type="AlphaFoldDB" id="A0A6A5KBQ8"/>
<keyword evidence="5" id="KW-1185">Reference proteome</keyword>
<organism evidence="4 5">
    <name type="scientific">Decorospora gaudefroyi</name>
    <dbReference type="NCBI Taxonomy" id="184978"/>
    <lineage>
        <taxon>Eukaryota</taxon>
        <taxon>Fungi</taxon>
        <taxon>Dikarya</taxon>
        <taxon>Ascomycota</taxon>
        <taxon>Pezizomycotina</taxon>
        <taxon>Dothideomycetes</taxon>
        <taxon>Pleosporomycetidae</taxon>
        <taxon>Pleosporales</taxon>
        <taxon>Pleosporineae</taxon>
        <taxon>Pleosporaceae</taxon>
        <taxon>Decorospora</taxon>
    </lineage>
</organism>
<keyword evidence="2" id="KW-1133">Transmembrane helix</keyword>
<feature type="chain" id="PRO_5025659659" evidence="3">
    <location>
        <begin position="20"/>
        <end position="312"/>
    </location>
</feature>
<keyword evidence="2" id="KW-0812">Transmembrane</keyword>
<dbReference type="EMBL" id="ML975334">
    <property type="protein sequence ID" value="KAF1832657.1"/>
    <property type="molecule type" value="Genomic_DNA"/>
</dbReference>
<feature type="compositionally biased region" description="Low complexity" evidence="1">
    <location>
        <begin position="62"/>
        <end position="75"/>
    </location>
</feature>
<evidence type="ECO:0000256" key="1">
    <source>
        <dbReference type="SAM" id="MobiDB-lite"/>
    </source>
</evidence>
<proteinExistence type="predicted"/>
<evidence type="ECO:0000313" key="5">
    <source>
        <dbReference type="Proteomes" id="UP000800040"/>
    </source>
</evidence>
<feature type="transmembrane region" description="Helical" evidence="2">
    <location>
        <begin position="198"/>
        <end position="226"/>
    </location>
</feature>
<evidence type="ECO:0000313" key="4">
    <source>
        <dbReference type="EMBL" id="KAF1832657.1"/>
    </source>
</evidence>
<keyword evidence="3" id="KW-0732">Signal</keyword>
<dbReference type="OrthoDB" id="3757079at2759"/>
<feature type="compositionally biased region" description="Polar residues" evidence="1">
    <location>
        <begin position="40"/>
        <end position="61"/>
    </location>
</feature>
<evidence type="ECO:0000256" key="2">
    <source>
        <dbReference type="SAM" id="Phobius"/>
    </source>
</evidence>
<feature type="region of interest" description="Disordered" evidence="1">
    <location>
        <begin position="40"/>
        <end position="80"/>
    </location>
</feature>
<protein>
    <submittedName>
        <fullName evidence="4">Uncharacterized protein</fullName>
    </submittedName>
</protein>
<feature type="signal peptide" evidence="3">
    <location>
        <begin position="1"/>
        <end position="19"/>
    </location>
</feature>
<dbReference type="Proteomes" id="UP000800040">
    <property type="component" value="Unassembled WGS sequence"/>
</dbReference>
<gene>
    <name evidence="4" type="ORF">BDW02DRAFT_419571</name>
</gene>
<accession>A0A6A5KBQ8</accession>
<reference evidence="4" key="1">
    <citation type="submission" date="2020-01" db="EMBL/GenBank/DDBJ databases">
        <authorList>
            <consortium name="DOE Joint Genome Institute"/>
            <person name="Haridas S."/>
            <person name="Albert R."/>
            <person name="Binder M."/>
            <person name="Bloem J."/>
            <person name="Labutti K."/>
            <person name="Salamov A."/>
            <person name="Andreopoulos B."/>
            <person name="Baker S.E."/>
            <person name="Barry K."/>
            <person name="Bills G."/>
            <person name="Bluhm B.H."/>
            <person name="Cannon C."/>
            <person name="Castanera R."/>
            <person name="Culley D.E."/>
            <person name="Daum C."/>
            <person name="Ezra D."/>
            <person name="Gonzalez J.B."/>
            <person name="Henrissat B."/>
            <person name="Kuo A."/>
            <person name="Liang C."/>
            <person name="Lipzen A."/>
            <person name="Lutzoni F."/>
            <person name="Magnuson J."/>
            <person name="Mondo S."/>
            <person name="Nolan M."/>
            <person name="Ohm R."/>
            <person name="Pangilinan J."/>
            <person name="Park H.-J."/>
            <person name="Ramirez L."/>
            <person name="Alfaro M."/>
            <person name="Sun H."/>
            <person name="Tritt A."/>
            <person name="Yoshinaga Y."/>
            <person name="Zwiers L.-H."/>
            <person name="Turgeon B.G."/>
            <person name="Goodwin S.B."/>
            <person name="Spatafora J.W."/>
            <person name="Crous P.W."/>
            <person name="Grigoriev I.V."/>
        </authorList>
    </citation>
    <scope>NUCLEOTIDE SEQUENCE</scope>
    <source>
        <strain evidence="4">P77</strain>
    </source>
</reference>
<name>A0A6A5KBQ8_9PLEO</name>